<dbReference type="PANTHER" id="PTHR43639:SF1">
    <property type="entry name" value="SHORT-CHAIN DEHYDROGENASE_REDUCTASE FAMILY PROTEIN"/>
    <property type="match status" value="1"/>
</dbReference>
<evidence type="ECO:0000313" key="4">
    <source>
        <dbReference type="Proteomes" id="UP000054869"/>
    </source>
</evidence>
<dbReference type="InterPro" id="IPR002347">
    <property type="entry name" value="SDR_fam"/>
</dbReference>
<dbReference type="STRING" id="45067.Llan_1632"/>
<comment type="similarity">
    <text evidence="1">Belongs to the short-chain dehydrogenases/reductases (SDR) family.</text>
</comment>
<dbReference type="eggNOG" id="COG1028">
    <property type="taxonomic scope" value="Bacteria"/>
</dbReference>
<dbReference type="GO" id="GO:0016491">
    <property type="term" value="F:oxidoreductase activity"/>
    <property type="evidence" value="ECO:0007669"/>
    <property type="project" value="UniProtKB-KW"/>
</dbReference>
<dbReference type="InterPro" id="IPR036291">
    <property type="entry name" value="NAD(P)-bd_dom_sf"/>
</dbReference>
<sequence length="255" mass="27804">MRNHTLNPVNKQAAKVALITGAARRIGAAIACKLHEANFRVVIHCYQSLEEAETLAQKLNHNREESAYVVQQDLHVPDAAEKLIAATVNWAQRLDVLVNNASMFVRSDLSAVNSADWDALFNINVKLPFSLSLAAHKYLSKTQGAIINITDIRAEKPLKEYAVYCQTKAALAMQTKVLACEFAPKVRVNAVAPGAISWPEKENALSQQEKQKIIAKTPLKCHGSPEFIGQAVLALLENPFVTGQTLAVDGGRSIG</sequence>
<reference evidence="3 4" key="1">
    <citation type="submission" date="2015-11" db="EMBL/GenBank/DDBJ databases">
        <title>Genomic analysis of 38 Legionella species identifies large and diverse effector repertoires.</title>
        <authorList>
            <person name="Burstein D."/>
            <person name="Amaro F."/>
            <person name="Zusman T."/>
            <person name="Lifshitz Z."/>
            <person name="Cohen O."/>
            <person name="Gilbert J.A."/>
            <person name="Pupko T."/>
            <person name="Shuman H.A."/>
            <person name="Segal G."/>
        </authorList>
    </citation>
    <scope>NUCLEOTIDE SEQUENCE [LARGE SCALE GENOMIC DNA]</scope>
    <source>
        <strain evidence="3 4">ATCC 49751</strain>
    </source>
</reference>
<keyword evidence="2" id="KW-0560">Oxidoreductase</keyword>
<dbReference type="Gene3D" id="3.40.50.720">
    <property type="entry name" value="NAD(P)-binding Rossmann-like Domain"/>
    <property type="match status" value="1"/>
</dbReference>
<dbReference type="SUPFAM" id="SSF51735">
    <property type="entry name" value="NAD(P)-binding Rossmann-fold domains"/>
    <property type="match status" value="1"/>
</dbReference>
<dbReference type="PRINTS" id="PR00080">
    <property type="entry name" value="SDRFAMILY"/>
</dbReference>
<evidence type="ECO:0000313" key="3">
    <source>
        <dbReference type="EMBL" id="KTD20902.1"/>
    </source>
</evidence>
<organism evidence="3 4">
    <name type="scientific">Legionella lansingensis</name>
    <dbReference type="NCBI Taxonomy" id="45067"/>
    <lineage>
        <taxon>Bacteria</taxon>
        <taxon>Pseudomonadati</taxon>
        <taxon>Pseudomonadota</taxon>
        <taxon>Gammaproteobacteria</taxon>
        <taxon>Legionellales</taxon>
        <taxon>Legionellaceae</taxon>
        <taxon>Legionella</taxon>
    </lineage>
</organism>
<evidence type="ECO:0000256" key="1">
    <source>
        <dbReference type="ARBA" id="ARBA00006484"/>
    </source>
</evidence>
<accession>A0A0W0VM74</accession>
<dbReference type="PANTHER" id="PTHR43639">
    <property type="entry name" value="OXIDOREDUCTASE, SHORT-CHAIN DEHYDROGENASE/REDUCTASE FAMILY (AFU_ORTHOLOGUE AFUA_5G02870)"/>
    <property type="match status" value="1"/>
</dbReference>
<evidence type="ECO:0000256" key="2">
    <source>
        <dbReference type="ARBA" id="ARBA00023002"/>
    </source>
</evidence>
<dbReference type="Pfam" id="PF13561">
    <property type="entry name" value="adh_short_C2"/>
    <property type="match status" value="1"/>
</dbReference>
<dbReference type="AlphaFoldDB" id="A0A0W0VM74"/>
<dbReference type="PRINTS" id="PR00081">
    <property type="entry name" value="GDHRDH"/>
</dbReference>
<dbReference type="EMBL" id="LNYI01000033">
    <property type="protein sequence ID" value="KTD20902.1"/>
    <property type="molecule type" value="Genomic_DNA"/>
</dbReference>
<proteinExistence type="inferred from homology"/>
<protein>
    <submittedName>
        <fullName evidence="3">Pteridine reductase</fullName>
    </submittedName>
</protein>
<comment type="caution">
    <text evidence="3">The sequence shown here is derived from an EMBL/GenBank/DDBJ whole genome shotgun (WGS) entry which is preliminary data.</text>
</comment>
<gene>
    <name evidence="3" type="ORF">Llan_1632</name>
</gene>
<keyword evidence="4" id="KW-1185">Reference proteome</keyword>
<dbReference type="NCBIfam" id="NF006598">
    <property type="entry name" value="PRK09135.1"/>
    <property type="match status" value="1"/>
</dbReference>
<dbReference type="RefSeq" id="WP_035914881.1">
    <property type="nucleotide sequence ID" value="NZ_CAAAJD010000002.1"/>
</dbReference>
<dbReference type="PATRIC" id="fig|45067.4.peg.1710"/>
<dbReference type="Proteomes" id="UP000054869">
    <property type="component" value="Unassembled WGS sequence"/>
</dbReference>
<dbReference type="OrthoDB" id="9793499at2"/>
<name>A0A0W0VM74_9GAMM</name>